<dbReference type="PROSITE" id="PS50092">
    <property type="entry name" value="TSP1"/>
    <property type="match status" value="8"/>
</dbReference>
<dbReference type="Pfam" id="PF19028">
    <property type="entry name" value="TSP1_spondin"/>
    <property type="match status" value="2"/>
</dbReference>
<keyword evidence="4" id="KW-0472">Membrane</keyword>
<dbReference type="InterPro" id="IPR000884">
    <property type="entry name" value="TSP1_rpt"/>
</dbReference>
<keyword evidence="1" id="KW-0732">Signal</keyword>
<dbReference type="InterPro" id="IPR036383">
    <property type="entry name" value="TSP1_rpt_sf"/>
</dbReference>
<dbReference type="Proteomes" id="UP001165289">
    <property type="component" value="Unassembled WGS sequence"/>
</dbReference>
<proteinExistence type="predicted"/>
<name>A0AAV7K9R4_9METZ</name>
<keyword evidence="7" id="KW-1185">Reference proteome</keyword>
<reference evidence="6 7" key="1">
    <citation type="journal article" date="2023" name="BMC Biol.">
        <title>The compact genome of the sponge Oopsacas minuta (Hexactinellida) is lacking key metazoan core genes.</title>
        <authorList>
            <person name="Santini S."/>
            <person name="Schenkelaars Q."/>
            <person name="Jourda C."/>
            <person name="Duchesne M."/>
            <person name="Belahbib H."/>
            <person name="Rocher C."/>
            <person name="Selva M."/>
            <person name="Riesgo A."/>
            <person name="Vervoort M."/>
            <person name="Leys S.P."/>
            <person name="Kodjabachian L."/>
            <person name="Le Bivic A."/>
            <person name="Borchiellini C."/>
            <person name="Claverie J.M."/>
            <person name="Renard E."/>
        </authorList>
    </citation>
    <scope>NUCLEOTIDE SEQUENCE [LARGE SCALE GENOMIC DNA]</scope>
    <source>
        <strain evidence="6">SPO-2</strain>
    </source>
</reference>
<protein>
    <submittedName>
        <fullName evidence="6">Thrombospondin type-1 domain-containing protein 7B-like</fullName>
    </submittedName>
</protein>
<dbReference type="PANTHER" id="PTHR11311:SF15">
    <property type="entry name" value="SPONDIN-2"/>
    <property type="match status" value="1"/>
</dbReference>
<dbReference type="Gene3D" id="3.20.20.70">
    <property type="entry name" value="Aldolase class I"/>
    <property type="match status" value="1"/>
</dbReference>
<keyword evidence="4" id="KW-1133">Transmembrane helix</keyword>
<gene>
    <name evidence="6" type="ORF">LOD99_15829</name>
</gene>
<dbReference type="InterPro" id="IPR013785">
    <property type="entry name" value="Aldolase_TIM"/>
</dbReference>
<dbReference type="Pfam" id="PF19030">
    <property type="entry name" value="TSP1_ADAMTS"/>
    <property type="match status" value="2"/>
</dbReference>
<evidence type="ECO:0000259" key="5">
    <source>
        <dbReference type="Pfam" id="PF19028"/>
    </source>
</evidence>
<dbReference type="Gene3D" id="2.20.100.10">
    <property type="entry name" value="Thrombospondin type-1 (TSP1) repeat"/>
    <property type="match status" value="6"/>
</dbReference>
<dbReference type="SUPFAM" id="SSF82895">
    <property type="entry name" value="TSP-1 type 1 repeat"/>
    <property type="match status" value="4"/>
</dbReference>
<dbReference type="SMART" id="SM00209">
    <property type="entry name" value="TSP1"/>
    <property type="match status" value="12"/>
</dbReference>
<organism evidence="6 7">
    <name type="scientific">Oopsacas minuta</name>
    <dbReference type="NCBI Taxonomy" id="111878"/>
    <lineage>
        <taxon>Eukaryota</taxon>
        <taxon>Metazoa</taxon>
        <taxon>Porifera</taxon>
        <taxon>Hexactinellida</taxon>
        <taxon>Hexasterophora</taxon>
        <taxon>Lyssacinosida</taxon>
        <taxon>Leucopsacidae</taxon>
        <taxon>Oopsacas</taxon>
    </lineage>
</organism>
<dbReference type="InterPro" id="IPR044004">
    <property type="entry name" value="TSP1_spondin_dom"/>
</dbReference>
<dbReference type="PANTHER" id="PTHR11311">
    <property type="entry name" value="SPONDIN"/>
    <property type="match status" value="1"/>
</dbReference>
<evidence type="ECO:0000313" key="6">
    <source>
        <dbReference type="EMBL" id="KAI6658116.1"/>
    </source>
</evidence>
<evidence type="ECO:0000256" key="1">
    <source>
        <dbReference type="ARBA" id="ARBA00022729"/>
    </source>
</evidence>
<evidence type="ECO:0000256" key="3">
    <source>
        <dbReference type="ARBA" id="ARBA00023180"/>
    </source>
</evidence>
<comment type="caution">
    <text evidence="6">The sequence shown here is derived from an EMBL/GenBank/DDBJ whole genome shotgun (WGS) entry which is preliminary data.</text>
</comment>
<feature type="transmembrane region" description="Helical" evidence="4">
    <location>
        <begin position="1278"/>
        <end position="1311"/>
    </location>
</feature>
<dbReference type="Pfam" id="PF00090">
    <property type="entry name" value="TSP_1"/>
    <property type="match status" value="2"/>
</dbReference>
<feature type="domain" description="Spondin-like TSP1" evidence="5">
    <location>
        <begin position="739"/>
        <end position="790"/>
    </location>
</feature>
<keyword evidence="2" id="KW-1015">Disulfide bond</keyword>
<evidence type="ECO:0000313" key="7">
    <source>
        <dbReference type="Proteomes" id="UP001165289"/>
    </source>
</evidence>
<keyword evidence="3" id="KW-0325">Glycoprotein</keyword>
<dbReference type="EMBL" id="JAKMXF010000110">
    <property type="protein sequence ID" value="KAI6658116.1"/>
    <property type="molecule type" value="Genomic_DNA"/>
</dbReference>
<dbReference type="SUPFAM" id="SSF51569">
    <property type="entry name" value="Aldolase"/>
    <property type="match status" value="1"/>
</dbReference>
<evidence type="ECO:0000256" key="4">
    <source>
        <dbReference type="SAM" id="Phobius"/>
    </source>
</evidence>
<evidence type="ECO:0000256" key="2">
    <source>
        <dbReference type="ARBA" id="ARBA00023157"/>
    </source>
</evidence>
<accession>A0AAV7K9R4</accession>
<feature type="domain" description="Spondin-like TSP1" evidence="5">
    <location>
        <begin position="964"/>
        <end position="1017"/>
    </location>
</feature>
<sequence>MYNPYCSTGGIRSAKESLSWLSLMKEELGSEWTHPKLFRMGASSLLGDIERQLYHQVTGRYAAIHQMPILECVYTHWTSWNSCHTPSNIIQVSESLQIPQNCVTQIQQRVRTRDLIFFEESDVPCPHLSETELCRSEVAERCLRDSLSHYATSIDLFHWRVGTWGECHQLIGQECGVGLQTRNVSCFDRSFNQLNHSLCNKSEPISSRICHFSCKCQMFPWSHWSTCLSSSCDKPSGERSRFRSVARQPTYGSCPSLWQRGECSKNVTCQSAVYKWSIASDWSECYEGLSSRLVLCLLQNRTETYLSDNSKCDNISRPLSHLFCTSEGVLGDWVQWSRCEDNCPSLRKRIRQLFSGSTSSDLIQYSVCNTCQYNTFLCYYYNTTAGNFYSKICNYTESSDVILSPWSDWSVCRDNSTSRTRDLIGYYNSVIPDNIPLRFSQQQSCHEITHSWRVSDWSDCYLSSNALCFYGYQNRSVECLDSNRFPSQFCDILDKPPNNRTCRSECCRYSDWSVYSQCSAVCGIGTKIRKRMVLSSNCDQSIGSIQTSEGQCNTIPCLPSYHWHVKEFGDCIPLTQHSSCGEGYRTAGIECVSESGLVVPDRNCGSSRLPPSEDLVSTCTLPCPHCYLTQWTPYSPCLLSCTPSIRQRYRQLIGSDCSSVNVNLAESAPCPLTSCPSYRWGVVSRWSSCLPLNGSCGRGMNHRAISCLRSDGTPFSDSYCTDTPPPIQKECAVLCPTDCVTGIWTQWTHCSVTCNGGVRFRSRPVVSHPQLGGQECSPLLERSPCSPKACPFPQWVSTPWTPCVYQSNIATVCGFGIQHRTVDCLVGVNISNSCSLISKPPLDKRCYIPCPSDCIHTDWGQWASCTSGYRQRTRSILRGRNGTGLSCGATIESESCLPPGVKWIYSDYSSCSHSQSLCGTGTQYRNYTCATNEGILTFSHLCMNQLGPPSDVTRFCNLSCPIKCSVSEFSSWSICSGSCANPSGVQTRVRFVTSPPQNGGTICPPQEETRPCYLSHCPHPIIYRGPWSSCQTSSRTCGTGQMVRSVLCLNKFGSSLPLSSCLPDRDLYSPLIRLDTDTRTYSACAISCPDIILPNPLQINQSNCTSLCSNTSRSLSIRPYPLSYFLPGGDTHPGDSTPEYRTHKCAPSPDTCLKLEWQTSDWLGGQRDVSCIARGSGGVIQLSSGCDYETKPSNSSISCLNCSENSHCSDLTGECVCNRDHIFIANKCVKSCVRKCLANQLCDISTQECVYIPQTPNTTITTNITTEHAIAYSNYLLLGLIVALFMMCLIFTLLIIIISLISLIIFCYVAVRSSGRILLRKSQISSCTPSHSSRCVSCSSQPPAYSSQEVLSPRGQLSISPVCHYYSAPNLSSSADMC</sequence>
<keyword evidence="4" id="KW-0812">Transmembrane</keyword>
<dbReference type="InterPro" id="IPR051418">
    <property type="entry name" value="Spondin/Thrombospondin_T1"/>
</dbReference>